<evidence type="ECO:0000259" key="2">
    <source>
        <dbReference type="Pfam" id="PF18598"/>
    </source>
</evidence>
<dbReference type="InterPro" id="IPR009057">
    <property type="entry name" value="Homeodomain-like_sf"/>
</dbReference>
<dbReference type="Pfam" id="PF18598">
    <property type="entry name" value="TetR_C_36"/>
    <property type="match status" value="1"/>
</dbReference>
<dbReference type="AlphaFoldDB" id="A0A7W9UH60"/>
<dbReference type="Gene3D" id="1.10.357.10">
    <property type="entry name" value="Tetracycline Repressor, domain 2"/>
    <property type="match status" value="1"/>
</dbReference>
<name>A0A7W9UH60_9NOCA</name>
<reference evidence="3 4" key="1">
    <citation type="submission" date="2020-08" db="EMBL/GenBank/DDBJ databases">
        <title>Sequencing the genomes of 1000 actinobacteria strains.</title>
        <authorList>
            <person name="Klenk H.-P."/>
        </authorList>
    </citation>
    <scope>NUCLEOTIDE SEQUENCE [LARGE SCALE GENOMIC DNA]</scope>
    <source>
        <strain evidence="3 4">DSM 43582</strain>
    </source>
</reference>
<dbReference type="RefSeq" id="WP_157185364.1">
    <property type="nucleotide sequence ID" value="NZ_JACHIT010000001.1"/>
</dbReference>
<evidence type="ECO:0000313" key="4">
    <source>
        <dbReference type="Proteomes" id="UP000540412"/>
    </source>
</evidence>
<keyword evidence="4" id="KW-1185">Reference proteome</keyword>
<comment type="caution">
    <text evidence="3">The sequence shown here is derived from an EMBL/GenBank/DDBJ whole genome shotgun (WGS) entry which is preliminary data.</text>
</comment>
<gene>
    <name evidence="3" type="ORF">BJY24_001876</name>
</gene>
<organism evidence="3 4">
    <name type="scientific">Nocardia transvalensis</name>
    <dbReference type="NCBI Taxonomy" id="37333"/>
    <lineage>
        <taxon>Bacteria</taxon>
        <taxon>Bacillati</taxon>
        <taxon>Actinomycetota</taxon>
        <taxon>Actinomycetes</taxon>
        <taxon>Mycobacteriales</taxon>
        <taxon>Nocardiaceae</taxon>
        <taxon>Nocardia</taxon>
    </lineage>
</organism>
<accession>A0A7W9UH60</accession>
<evidence type="ECO:0000313" key="3">
    <source>
        <dbReference type="EMBL" id="MBB5913009.1"/>
    </source>
</evidence>
<proteinExistence type="predicted"/>
<dbReference type="EMBL" id="JACHIT010000001">
    <property type="protein sequence ID" value="MBB5913009.1"/>
    <property type="molecule type" value="Genomic_DNA"/>
</dbReference>
<dbReference type="Gene3D" id="1.10.10.60">
    <property type="entry name" value="Homeodomain-like"/>
    <property type="match status" value="1"/>
</dbReference>
<feature type="domain" description="QsdR TetR regulatory C-terminal" evidence="2">
    <location>
        <begin position="95"/>
        <end position="204"/>
    </location>
</feature>
<dbReference type="Proteomes" id="UP000540412">
    <property type="component" value="Unassembled WGS sequence"/>
</dbReference>
<evidence type="ECO:0000256" key="1">
    <source>
        <dbReference type="SAM" id="MobiDB-lite"/>
    </source>
</evidence>
<feature type="region of interest" description="Disordered" evidence="1">
    <location>
        <begin position="1"/>
        <end position="24"/>
    </location>
</feature>
<protein>
    <submittedName>
        <fullName evidence="3">AcrR family transcriptional regulator</fullName>
    </submittedName>
</protein>
<dbReference type="InterPro" id="IPR041485">
    <property type="entry name" value="TetR_C_36"/>
</dbReference>
<sequence>MTSATGAHPTPAYLAATGERKTPSRATPAEAFAAARHRFLHGERLDMGELATELRVSRTTLYRWTGDRDRLLADVVWFELHRLVENAIAAAPGSGLPRLRQGIEWFLDATAQAAPLRALLATEGERAVRMLTAPNGPIRPRLVGLLTDAIEQEVTEGNYRPPAPPATLADGIVALGERYLHNGGDPTLNPDPATAHTVIALLLREEGISG</sequence>
<dbReference type="SUPFAM" id="SSF46689">
    <property type="entry name" value="Homeodomain-like"/>
    <property type="match status" value="1"/>
</dbReference>